<sequence length="176" mass="19948">MAEPRVKAEVLPKFDVRDGLRDKPQLGLGESRFQAGNKREKRRQVGGRCKLRRKKKKGERGQHTNTREGGWKKKKKRGWWLKQATPAKACAYPADLFALARHALFQRVVKGSKNQPDLPTVVARQIESARGWCELGIGDSGYEGKLRRGEARRRGGGQEEERIGRGNCCGRRQSDQ</sequence>
<dbReference type="GeneID" id="69038609"/>
<evidence type="ECO:0000313" key="3">
    <source>
        <dbReference type="Proteomes" id="UP000001631"/>
    </source>
</evidence>
<dbReference type="AlphaFoldDB" id="C0NRG3"/>
<organism evidence="2 3">
    <name type="scientific">Ajellomyces capsulatus (strain G186AR / H82 / ATCC MYA-2454 / RMSCC 2432)</name>
    <name type="common">Darling's disease fungus</name>
    <name type="synonym">Histoplasma capsulatum</name>
    <dbReference type="NCBI Taxonomy" id="447093"/>
    <lineage>
        <taxon>Eukaryota</taxon>
        <taxon>Fungi</taxon>
        <taxon>Dikarya</taxon>
        <taxon>Ascomycota</taxon>
        <taxon>Pezizomycotina</taxon>
        <taxon>Eurotiomycetes</taxon>
        <taxon>Eurotiomycetidae</taxon>
        <taxon>Onygenales</taxon>
        <taxon>Ajellomycetaceae</taxon>
        <taxon>Histoplasma</taxon>
    </lineage>
</organism>
<keyword evidence="3" id="KW-1185">Reference proteome</keyword>
<proteinExistence type="predicted"/>
<evidence type="ECO:0000256" key="1">
    <source>
        <dbReference type="SAM" id="MobiDB-lite"/>
    </source>
</evidence>
<dbReference type="HOGENOM" id="CLU_1524703_0_0_1"/>
<feature type="region of interest" description="Disordered" evidence="1">
    <location>
        <begin position="19"/>
        <end position="77"/>
    </location>
</feature>
<dbReference type="Proteomes" id="UP000001631">
    <property type="component" value="Unassembled WGS sequence"/>
</dbReference>
<feature type="compositionally biased region" description="Basic and acidic residues" evidence="1">
    <location>
        <begin position="59"/>
        <end position="71"/>
    </location>
</feature>
<feature type="compositionally biased region" description="Basic residues" evidence="1">
    <location>
        <begin position="39"/>
        <end position="58"/>
    </location>
</feature>
<name>C0NRG3_AJECG</name>
<evidence type="ECO:0000313" key="2">
    <source>
        <dbReference type="EMBL" id="EEH06277.1"/>
    </source>
</evidence>
<feature type="region of interest" description="Disordered" evidence="1">
    <location>
        <begin position="141"/>
        <end position="176"/>
    </location>
</feature>
<accession>C0NRG3</accession>
<reference evidence="2" key="1">
    <citation type="submission" date="2009-02" db="EMBL/GenBank/DDBJ databases">
        <title>The Genome Sequence of Ajellomyces capsulatus strain G186AR.</title>
        <authorList>
            <consortium name="The Broad Institute Genome Sequencing Platform"/>
            <person name="Champion M."/>
            <person name="Cuomo C."/>
            <person name="Ma L.-J."/>
            <person name="Henn M.R."/>
            <person name="Sil A."/>
            <person name="Goldman B."/>
            <person name="Young S.K."/>
            <person name="Kodira C.D."/>
            <person name="Zeng Q."/>
            <person name="Koehrsen M."/>
            <person name="Alvarado L."/>
            <person name="Berlin A."/>
            <person name="Borenstein D."/>
            <person name="Chen Z."/>
            <person name="Engels R."/>
            <person name="Freedman E."/>
            <person name="Gellesch M."/>
            <person name="Goldberg J."/>
            <person name="Griggs A."/>
            <person name="Gujja S."/>
            <person name="Heiman D."/>
            <person name="Hepburn T."/>
            <person name="Howarth C."/>
            <person name="Jen D."/>
            <person name="Larson L."/>
            <person name="Lewis B."/>
            <person name="Mehta T."/>
            <person name="Park D."/>
            <person name="Pearson M."/>
            <person name="Roberts A."/>
            <person name="Saif S."/>
            <person name="Shea T."/>
            <person name="Shenoy N."/>
            <person name="Sisk P."/>
            <person name="Stolte C."/>
            <person name="Sykes S."/>
            <person name="Walk T."/>
            <person name="White J."/>
            <person name="Yandava C."/>
            <person name="Klein B."/>
            <person name="McEwen J.G."/>
            <person name="Puccia R."/>
            <person name="Goldman G.H."/>
            <person name="Felipe M.S."/>
            <person name="Nino-Vega G."/>
            <person name="San-Blas G."/>
            <person name="Taylor J."/>
            <person name="Mendoza L."/>
            <person name="Galagan J."/>
            <person name="Nusbaum C."/>
            <person name="Birren B."/>
        </authorList>
    </citation>
    <scope>NUCLEOTIDE SEQUENCE</scope>
    <source>
        <strain evidence="2">G186AR</strain>
    </source>
</reference>
<protein>
    <submittedName>
        <fullName evidence="2">Uncharacterized protein</fullName>
    </submittedName>
</protein>
<dbReference type="RefSeq" id="XP_045286758.1">
    <property type="nucleotide sequence ID" value="XM_045432642.1"/>
</dbReference>
<gene>
    <name evidence="2" type="ORF">HCBG_05593</name>
</gene>
<dbReference type="EMBL" id="GG663369">
    <property type="protein sequence ID" value="EEH06277.1"/>
    <property type="molecule type" value="Genomic_DNA"/>
</dbReference>
<feature type="compositionally biased region" description="Basic and acidic residues" evidence="1">
    <location>
        <begin position="142"/>
        <end position="164"/>
    </location>
</feature>
<dbReference type="InParanoid" id="C0NRG3"/>